<evidence type="ECO:0000313" key="1">
    <source>
        <dbReference type="EMBL" id="CAH0027022.1"/>
    </source>
</evidence>
<dbReference type="EMBL" id="CABFNQ020000726">
    <property type="protein sequence ID" value="CAH0027022.1"/>
    <property type="molecule type" value="Genomic_DNA"/>
</dbReference>
<protein>
    <submittedName>
        <fullName evidence="1">Uncharacterized protein</fullName>
    </submittedName>
</protein>
<evidence type="ECO:0000313" key="2">
    <source>
        <dbReference type="Proteomes" id="UP000696573"/>
    </source>
</evidence>
<organism evidence="1 2">
    <name type="scientific">Clonostachys rhizophaga</name>
    <dbReference type="NCBI Taxonomy" id="160324"/>
    <lineage>
        <taxon>Eukaryota</taxon>
        <taxon>Fungi</taxon>
        <taxon>Dikarya</taxon>
        <taxon>Ascomycota</taxon>
        <taxon>Pezizomycotina</taxon>
        <taxon>Sordariomycetes</taxon>
        <taxon>Hypocreomycetidae</taxon>
        <taxon>Hypocreales</taxon>
        <taxon>Bionectriaceae</taxon>
        <taxon>Clonostachys</taxon>
    </lineage>
</organism>
<name>A0A9N9VP66_9HYPO</name>
<accession>A0A9N9VP66</accession>
<proteinExistence type="predicted"/>
<comment type="caution">
    <text evidence="1">The sequence shown here is derived from an EMBL/GenBank/DDBJ whole genome shotgun (WGS) entry which is preliminary data.</text>
</comment>
<gene>
    <name evidence="1" type="ORF">CRHIZ90672A_00003544</name>
</gene>
<dbReference type="Proteomes" id="UP000696573">
    <property type="component" value="Unassembled WGS sequence"/>
</dbReference>
<dbReference type="OrthoDB" id="2151982at2759"/>
<dbReference type="AlphaFoldDB" id="A0A9N9VP66"/>
<keyword evidence="2" id="KW-1185">Reference proteome</keyword>
<sequence>MELPTLNLSETPIRHEDSPLSLSTKFLDGLADIMAPTNCRHCDHYLVLSIGSRSGLVERLLADTIKARTPPGNEPRITVEGVQVETELAGAPNKYLPETALSKIPSASDVTPRLQDPDVSALMFIYPHHPDIVSQHIRGIVEAGLNIGTVVWLGPTDDWVNYEPCFAGYYGWKRVLEVYPGEKVGLDKSETLAVWQK</sequence>
<reference evidence="1" key="1">
    <citation type="submission" date="2021-10" db="EMBL/GenBank/DDBJ databases">
        <authorList>
            <person name="Piombo E."/>
        </authorList>
    </citation>
    <scope>NUCLEOTIDE SEQUENCE</scope>
</reference>